<feature type="region of interest" description="Disordered" evidence="1">
    <location>
        <begin position="1"/>
        <end position="96"/>
    </location>
</feature>
<feature type="compositionally biased region" description="Polar residues" evidence="1">
    <location>
        <begin position="406"/>
        <end position="415"/>
    </location>
</feature>
<evidence type="ECO:0000256" key="2">
    <source>
        <dbReference type="SAM" id="Phobius"/>
    </source>
</evidence>
<name>A0A9P7UZ50_9AGAR</name>
<feature type="transmembrane region" description="Helical" evidence="2">
    <location>
        <begin position="140"/>
        <end position="164"/>
    </location>
</feature>
<dbReference type="EMBL" id="CM032182">
    <property type="protein sequence ID" value="KAG7097345.1"/>
    <property type="molecule type" value="Genomic_DNA"/>
</dbReference>
<accession>A0A9P7UZ50</accession>
<dbReference type="AlphaFoldDB" id="A0A9P7UZ50"/>
<feature type="region of interest" description="Disordered" evidence="1">
    <location>
        <begin position="379"/>
        <end position="468"/>
    </location>
</feature>
<keyword evidence="2" id="KW-0812">Transmembrane</keyword>
<evidence type="ECO:0000256" key="1">
    <source>
        <dbReference type="SAM" id="MobiDB-lite"/>
    </source>
</evidence>
<comment type="caution">
    <text evidence="3">The sequence shown here is derived from an EMBL/GenBank/DDBJ whole genome shotgun (WGS) entry which is preliminary data.</text>
</comment>
<protein>
    <submittedName>
        <fullName evidence="3">Uncharacterized protein</fullName>
    </submittedName>
</protein>
<keyword evidence="2" id="KW-1133">Transmembrane helix</keyword>
<reference evidence="3" key="1">
    <citation type="journal article" date="2021" name="Genome Biol. Evol.">
        <title>The assembled and annotated genome of the fairy-ring fungus Marasmius oreades.</title>
        <authorList>
            <person name="Hiltunen M."/>
            <person name="Ament-Velasquez S.L."/>
            <person name="Johannesson H."/>
        </authorList>
    </citation>
    <scope>NUCLEOTIDE SEQUENCE</scope>
    <source>
        <strain evidence="3">03SP1</strain>
    </source>
</reference>
<dbReference type="RefSeq" id="XP_043013815.1">
    <property type="nucleotide sequence ID" value="XM_043149211.1"/>
</dbReference>
<feature type="region of interest" description="Disordered" evidence="1">
    <location>
        <begin position="228"/>
        <end position="262"/>
    </location>
</feature>
<sequence length="468" mass="47132">MSSNSTDTTSSTSSVSTTSLTLLSTVSTTSTTSTTTSSTSTSTSSTSTPSTTSSSSSATTSTTSSTTGVVTTASSPSTTNATTSSSSSASTPSLVVSTSTDAQGGLVTITVTSNARNVPSQTGVGSGSSGDSSFFDNTSAVAGTFAAVGIVALGLLILIVTVVIRRRRAKKWDDEVAAAAAEAANSRVPVFLDDPLERRYGDNNNDHGYSGVAPSVYPGSSAPYAPTGYNNVGNHSDVSSHGTYGQPAMSHEGQYPEMSGPVPGGIFDHNAAYAGAAGIGVARARSRGAETMASANTRNTGPSGVSDYHSAYAAGVGENGSPYPAFLAPGGYDMYKNAANQYHINGSDQQLIHNPVSPGPEGGTTHANAMASVAAAAAAGSGTGSTEQTPGSESYASHYEPGFSGSGSPNRTDGASRSPDVSGRPSIDNLQTRREELPNPFTSGIESDDESDGEEEVPGRRVLKVANE</sequence>
<dbReference type="OrthoDB" id="3068832at2759"/>
<evidence type="ECO:0000313" key="4">
    <source>
        <dbReference type="Proteomes" id="UP001049176"/>
    </source>
</evidence>
<keyword evidence="4" id="KW-1185">Reference proteome</keyword>
<feature type="compositionally biased region" description="Polar residues" evidence="1">
    <location>
        <begin position="228"/>
        <end position="243"/>
    </location>
</feature>
<dbReference type="Proteomes" id="UP001049176">
    <property type="component" value="Chromosome 2"/>
</dbReference>
<dbReference type="GeneID" id="66073777"/>
<dbReference type="KEGG" id="more:E1B28_004701"/>
<organism evidence="3 4">
    <name type="scientific">Marasmius oreades</name>
    <name type="common">fairy-ring Marasmius</name>
    <dbReference type="NCBI Taxonomy" id="181124"/>
    <lineage>
        <taxon>Eukaryota</taxon>
        <taxon>Fungi</taxon>
        <taxon>Dikarya</taxon>
        <taxon>Basidiomycota</taxon>
        <taxon>Agaricomycotina</taxon>
        <taxon>Agaricomycetes</taxon>
        <taxon>Agaricomycetidae</taxon>
        <taxon>Agaricales</taxon>
        <taxon>Marasmiineae</taxon>
        <taxon>Marasmiaceae</taxon>
        <taxon>Marasmius</taxon>
    </lineage>
</organism>
<feature type="compositionally biased region" description="Acidic residues" evidence="1">
    <location>
        <begin position="446"/>
        <end position="456"/>
    </location>
</feature>
<evidence type="ECO:0000313" key="3">
    <source>
        <dbReference type="EMBL" id="KAG7097345.1"/>
    </source>
</evidence>
<proteinExistence type="predicted"/>
<keyword evidence="2" id="KW-0472">Membrane</keyword>
<gene>
    <name evidence="3" type="ORF">E1B28_004701</name>
</gene>